<comment type="subcellular location">
    <subcellularLocation>
        <location evidence="1">Cell membrane</location>
        <topology evidence="1">Multi-pass membrane protein</topology>
    </subcellularLocation>
</comment>
<keyword evidence="2" id="KW-1003">Cell membrane</keyword>
<comment type="caution">
    <text evidence="14">The sequence shown here is derived from an EMBL/GenBank/DDBJ whole genome shotgun (WGS) entry which is preliminary data.</text>
</comment>
<evidence type="ECO:0000256" key="6">
    <source>
        <dbReference type="ARBA" id="ARBA00022692"/>
    </source>
</evidence>
<organism evidence="14 15">
    <name type="scientific">Paraburkholderia hiiakae</name>
    <dbReference type="NCBI Taxonomy" id="1081782"/>
    <lineage>
        <taxon>Bacteria</taxon>
        <taxon>Pseudomonadati</taxon>
        <taxon>Pseudomonadota</taxon>
        <taxon>Betaproteobacteria</taxon>
        <taxon>Burkholderiales</taxon>
        <taxon>Burkholderiaceae</taxon>
        <taxon>Paraburkholderia</taxon>
    </lineage>
</organism>
<dbReference type="PANTHER" id="PTHR30561:SF9">
    <property type="entry name" value="4-AMINO-4-DEOXY-L-ARABINOSE-PHOSPHOUNDECAPRENOL FLIPPASE SUBUNIT ARNF-RELATED"/>
    <property type="match status" value="1"/>
</dbReference>
<protein>
    <submittedName>
        <fullName evidence="14">4-amino-4-deoxy-L-arabinose-phosphoundecaprenol flippase subunit ArnF</fullName>
    </submittedName>
</protein>
<keyword evidence="10 12" id="KW-0472">Membrane</keyword>
<dbReference type="Proteomes" id="UP000656319">
    <property type="component" value="Unassembled WGS sequence"/>
</dbReference>
<evidence type="ECO:0000256" key="2">
    <source>
        <dbReference type="ARBA" id="ARBA00022475"/>
    </source>
</evidence>
<keyword evidence="8 12" id="KW-1133">Transmembrane helix</keyword>
<evidence type="ECO:0000313" key="14">
    <source>
        <dbReference type="EMBL" id="CAD6536939.1"/>
    </source>
</evidence>
<dbReference type="SUPFAM" id="SSF103481">
    <property type="entry name" value="Multidrug resistance efflux transporter EmrE"/>
    <property type="match status" value="1"/>
</dbReference>
<evidence type="ECO:0000256" key="5">
    <source>
        <dbReference type="ARBA" id="ARBA00022556"/>
    </source>
</evidence>
<sequence>MRDNWGARASAARQVRPQSDNPLNHPFSMNPISLICILAGVGLNACAQLLLKAGVNAVGHFEFSRANILPIGLKLATQVPILGGLTCYVFSVVVWIVGLSRVDVSIAYPMLSLGYVVNAFAAWYLFGEVLSVQRLVGIGIILIGVVVLARS</sequence>
<evidence type="ECO:0000256" key="11">
    <source>
        <dbReference type="SAM" id="MobiDB-lite"/>
    </source>
</evidence>
<dbReference type="EMBL" id="CAJHCQ010000007">
    <property type="protein sequence ID" value="CAD6536939.1"/>
    <property type="molecule type" value="Genomic_DNA"/>
</dbReference>
<keyword evidence="4" id="KW-0997">Cell inner membrane</keyword>
<evidence type="ECO:0000313" key="15">
    <source>
        <dbReference type="Proteomes" id="UP000656319"/>
    </source>
</evidence>
<keyword evidence="5" id="KW-0441">Lipid A biosynthesis</keyword>
<feature type="transmembrane region" description="Helical" evidence="12">
    <location>
        <begin position="32"/>
        <end position="51"/>
    </location>
</feature>
<gene>
    <name evidence="14" type="primary">arnF</name>
    <name evidence="14" type="ORF">LMG27952_03207</name>
</gene>
<dbReference type="PANTHER" id="PTHR30561">
    <property type="entry name" value="SMR FAMILY PROTON-DEPENDENT DRUG EFFLUX TRANSPORTER SUGE"/>
    <property type="match status" value="1"/>
</dbReference>
<evidence type="ECO:0000256" key="12">
    <source>
        <dbReference type="SAM" id="Phobius"/>
    </source>
</evidence>
<dbReference type="InterPro" id="IPR037185">
    <property type="entry name" value="EmrE-like"/>
</dbReference>
<keyword evidence="3" id="KW-0444">Lipid biosynthesis</keyword>
<feature type="transmembrane region" description="Helical" evidence="12">
    <location>
        <begin position="132"/>
        <end position="149"/>
    </location>
</feature>
<proteinExistence type="predicted"/>
<evidence type="ECO:0000256" key="4">
    <source>
        <dbReference type="ARBA" id="ARBA00022519"/>
    </source>
</evidence>
<keyword evidence="6 12" id="KW-0812">Transmembrane</keyword>
<evidence type="ECO:0000256" key="1">
    <source>
        <dbReference type="ARBA" id="ARBA00004651"/>
    </source>
</evidence>
<keyword evidence="7" id="KW-0448">Lipopolysaccharide biosynthesis</keyword>
<dbReference type="Gene3D" id="1.10.3730.20">
    <property type="match status" value="1"/>
</dbReference>
<feature type="transmembrane region" description="Helical" evidence="12">
    <location>
        <begin position="106"/>
        <end position="126"/>
    </location>
</feature>
<evidence type="ECO:0000256" key="10">
    <source>
        <dbReference type="ARBA" id="ARBA00023136"/>
    </source>
</evidence>
<keyword evidence="15" id="KW-1185">Reference proteome</keyword>
<dbReference type="InterPro" id="IPR000620">
    <property type="entry name" value="EamA_dom"/>
</dbReference>
<evidence type="ECO:0000256" key="9">
    <source>
        <dbReference type="ARBA" id="ARBA00023098"/>
    </source>
</evidence>
<feature type="domain" description="EamA" evidence="13">
    <location>
        <begin position="81"/>
        <end position="148"/>
    </location>
</feature>
<evidence type="ECO:0000259" key="13">
    <source>
        <dbReference type="Pfam" id="PF00892"/>
    </source>
</evidence>
<keyword evidence="9" id="KW-0443">Lipid metabolism</keyword>
<evidence type="ECO:0000256" key="7">
    <source>
        <dbReference type="ARBA" id="ARBA00022985"/>
    </source>
</evidence>
<reference evidence="14 15" key="1">
    <citation type="submission" date="2020-10" db="EMBL/GenBank/DDBJ databases">
        <authorList>
            <person name="Peeters C."/>
        </authorList>
    </citation>
    <scope>NUCLEOTIDE SEQUENCE [LARGE SCALE GENOMIC DNA]</scope>
    <source>
        <strain evidence="14 15">LMG 27952</strain>
    </source>
</reference>
<accession>A0ABN7HTS0</accession>
<dbReference type="Pfam" id="PF00892">
    <property type="entry name" value="EamA"/>
    <property type="match status" value="1"/>
</dbReference>
<feature type="transmembrane region" description="Helical" evidence="12">
    <location>
        <begin position="79"/>
        <end position="99"/>
    </location>
</feature>
<evidence type="ECO:0000256" key="3">
    <source>
        <dbReference type="ARBA" id="ARBA00022516"/>
    </source>
</evidence>
<feature type="region of interest" description="Disordered" evidence="11">
    <location>
        <begin position="1"/>
        <end position="22"/>
    </location>
</feature>
<dbReference type="InterPro" id="IPR000390">
    <property type="entry name" value="Small_drug/metabolite_transptr"/>
</dbReference>
<name>A0ABN7HTS0_9BURK</name>
<evidence type="ECO:0000256" key="8">
    <source>
        <dbReference type="ARBA" id="ARBA00022989"/>
    </source>
</evidence>